<evidence type="ECO:0000256" key="2">
    <source>
        <dbReference type="ARBA" id="ARBA00012473"/>
    </source>
</evidence>
<evidence type="ECO:0000259" key="12">
    <source>
        <dbReference type="Pfam" id="PF00006"/>
    </source>
</evidence>
<dbReference type="Pfam" id="PF02874">
    <property type="entry name" value="ATP-synt_ab_N"/>
    <property type="match status" value="1"/>
</dbReference>
<evidence type="ECO:0000256" key="5">
    <source>
        <dbReference type="ARBA" id="ARBA00022741"/>
    </source>
</evidence>
<sequence>MEAGKIVKVSGPLVVAEGLTNAKMYDVVEVGESRLIGEIIELRHGLASIQVYEETAGLGPEDPVYSTGEPLCVELGPGLISSIYDGVQRPLDILRNLMGDFVVRGADAPAIDREKKWVFEPTVKAGDQVVAGDIVGQVQETSIIRHRIMVPLGIKRGRIKEIFSGQATVEDTVAVVDVDGEKREITMLTRWPVRRPRPYKEKLPLEAPVVTGQRVIDTFFPITKGGTACVPGPFGSGKTVIQHQLAKWADSEMVVFVGCGERGNEMTDVLIE</sequence>
<keyword evidence="8" id="KW-1278">Translocase</keyword>
<dbReference type="PANTHER" id="PTHR43607">
    <property type="entry name" value="V-TYPE PROTON ATPASE CATALYTIC SUBUNIT A"/>
    <property type="match status" value="1"/>
</dbReference>
<dbReference type="InterPro" id="IPR000194">
    <property type="entry name" value="ATPase_F1/V1/A1_a/bsu_nucl-bd"/>
</dbReference>
<evidence type="ECO:0000259" key="14">
    <source>
        <dbReference type="Pfam" id="PF16886"/>
    </source>
</evidence>
<comment type="function">
    <text evidence="11">Produces ATP from ADP in the presence of a proton gradient across the membrane. The V-type alpha chain is a catalytic subunit.</text>
</comment>
<feature type="domain" description="ATPase F1/V1/A1 complex alpha/beta subunit N-terminal" evidence="13">
    <location>
        <begin position="6"/>
        <end position="68"/>
    </location>
</feature>
<proteinExistence type="inferred from homology"/>
<evidence type="ECO:0000256" key="9">
    <source>
        <dbReference type="ARBA" id="ARBA00023065"/>
    </source>
</evidence>
<name>A0A6V8NIZ5_9ACTN</name>
<keyword evidence="9" id="KW-0406">Ion transport</keyword>
<organism evidence="15 16">
    <name type="scientific">Candidatus Hakubella thermalkaliphila</name>
    <dbReference type="NCBI Taxonomy" id="2754717"/>
    <lineage>
        <taxon>Bacteria</taxon>
        <taxon>Bacillati</taxon>
        <taxon>Actinomycetota</taxon>
        <taxon>Actinomycetota incertae sedis</taxon>
        <taxon>Candidatus Hakubellales</taxon>
        <taxon>Candidatus Hakubellaceae</taxon>
        <taxon>Candidatus Hakubella</taxon>
    </lineage>
</organism>
<dbReference type="SUPFAM" id="SSF50615">
    <property type="entry name" value="N-terminal domain of alpha and beta subunits of F1 ATP synthase"/>
    <property type="match status" value="1"/>
</dbReference>
<evidence type="ECO:0000256" key="11">
    <source>
        <dbReference type="ARBA" id="ARBA00054855"/>
    </source>
</evidence>
<keyword evidence="6" id="KW-0375">Hydrogen ion transport</keyword>
<gene>
    <name evidence="15" type="ORF">HKBW3S03_01791</name>
</gene>
<dbReference type="Gene3D" id="3.40.50.300">
    <property type="entry name" value="P-loop containing nucleotide triphosphate hydrolases"/>
    <property type="match status" value="1"/>
</dbReference>
<evidence type="ECO:0000256" key="8">
    <source>
        <dbReference type="ARBA" id="ARBA00022967"/>
    </source>
</evidence>
<evidence type="ECO:0000259" key="13">
    <source>
        <dbReference type="Pfam" id="PF02874"/>
    </source>
</evidence>
<dbReference type="InterPro" id="IPR027417">
    <property type="entry name" value="P-loop_NTPase"/>
</dbReference>
<evidence type="ECO:0000256" key="1">
    <source>
        <dbReference type="ARBA" id="ARBA00008936"/>
    </source>
</evidence>
<evidence type="ECO:0000256" key="4">
    <source>
        <dbReference type="ARBA" id="ARBA00022448"/>
    </source>
</evidence>
<feature type="domain" description="ATPsynthase alpha/beta subunit barrel-sandwich" evidence="14">
    <location>
        <begin position="109"/>
        <end position="194"/>
    </location>
</feature>
<comment type="caution">
    <text evidence="15">The sequence shown here is derived from an EMBL/GenBank/DDBJ whole genome shotgun (WGS) entry which is preliminary data.</text>
</comment>
<evidence type="ECO:0000313" key="15">
    <source>
        <dbReference type="EMBL" id="GFP20289.1"/>
    </source>
</evidence>
<dbReference type="GO" id="GO:0046034">
    <property type="term" value="P:ATP metabolic process"/>
    <property type="evidence" value="ECO:0007669"/>
    <property type="project" value="InterPro"/>
</dbReference>
<dbReference type="GO" id="GO:0046961">
    <property type="term" value="F:proton-transporting ATPase activity, rotational mechanism"/>
    <property type="evidence" value="ECO:0007669"/>
    <property type="project" value="InterPro"/>
</dbReference>
<dbReference type="SUPFAM" id="SSF52540">
    <property type="entry name" value="P-loop containing nucleoside triphosphate hydrolases"/>
    <property type="match status" value="1"/>
</dbReference>
<reference evidence="15 16" key="1">
    <citation type="journal article" date="2020" name="Front. Microbiol.">
        <title>Single-cell genomics of novel Actinobacteria with the Wood-Ljungdahl pathway discovered in a serpentinizing system.</title>
        <authorList>
            <person name="Merino N."/>
            <person name="Kawai M."/>
            <person name="Boyd E.S."/>
            <person name="Colman D.R."/>
            <person name="McGlynn S.E."/>
            <person name="Nealson K.H."/>
            <person name="Kurokawa K."/>
            <person name="Hongoh Y."/>
        </authorList>
    </citation>
    <scope>NUCLEOTIDE SEQUENCE [LARGE SCALE GENOMIC DNA]</scope>
    <source>
        <strain evidence="15 16">S03</strain>
    </source>
</reference>
<dbReference type="Gene3D" id="2.40.30.20">
    <property type="match status" value="1"/>
</dbReference>
<evidence type="ECO:0000256" key="6">
    <source>
        <dbReference type="ARBA" id="ARBA00022781"/>
    </source>
</evidence>
<keyword evidence="4" id="KW-0813">Transport</keyword>
<dbReference type="GO" id="GO:0005524">
    <property type="term" value="F:ATP binding"/>
    <property type="evidence" value="ECO:0007669"/>
    <property type="project" value="UniProtKB-KW"/>
</dbReference>
<dbReference type="EMBL" id="BLRU01000343">
    <property type="protein sequence ID" value="GFP20289.1"/>
    <property type="molecule type" value="Genomic_DNA"/>
</dbReference>
<evidence type="ECO:0000256" key="7">
    <source>
        <dbReference type="ARBA" id="ARBA00022840"/>
    </source>
</evidence>
<evidence type="ECO:0000256" key="3">
    <source>
        <dbReference type="ARBA" id="ARBA00018003"/>
    </source>
</evidence>
<dbReference type="Pfam" id="PF16886">
    <property type="entry name" value="ATP-synt_ab_Xtn"/>
    <property type="match status" value="1"/>
</dbReference>
<dbReference type="EC" id="7.1.2.2" evidence="2"/>
<accession>A0A6V8NIZ5</accession>
<dbReference type="InterPro" id="IPR023366">
    <property type="entry name" value="ATP_synth_asu-like_sf"/>
</dbReference>
<dbReference type="InterPro" id="IPR022878">
    <property type="entry name" value="V-ATPase_asu"/>
</dbReference>
<dbReference type="Pfam" id="PF00006">
    <property type="entry name" value="ATP-synt_ab"/>
    <property type="match status" value="1"/>
</dbReference>
<protein>
    <recommendedName>
        <fullName evidence="3">V-type ATP synthase alpha chain</fullName>
        <ecNumber evidence="2">7.1.2.2</ecNumber>
    </recommendedName>
    <alternativeName>
        <fullName evidence="10">V-ATPase subunit A</fullName>
    </alternativeName>
</protein>
<feature type="non-terminal residue" evidence="15">
    <location>
        <position position="272"/>
    </location>
</feature>
<dbReference type="FunFam" id="2.40.50.100:FF:000008">
    <property type="entry name" value="V-type proton ATPase catalytic subunit A"/>
    <property type="match status" value="1"/>
</dbReference>
<feature type="domain" description="ATPase F1/V1/A1 complex alpha/beta subunit nucleotide-binding" evidence="12">
    <location>
        <begin position="212"/>
        <end position="270"/>
    </location>
</feature>
<comment type="similarity">
    <text evidence="1">Belongs to the ATPase alpha/beta chains family.</text>
</comment>
<dbReference type="FunFam" id="2.40.30.20:FF:000002">
    <property type="entry name" value="V-type proton ATPase catalytic subunit A"/>
    <property type="match status" value="1"/>
</dbReference>
<dbReference type="InterPro" id="IPR004100">
    <property type="entry name" value="ATPase_F1/V1/A1_a/bsu_N"/>
</dbReference>
<dbReference type="GO" id="GO:0045259">
    <property type="term" value="C:proton-transporting ATP synthase complex"/>
    <property type="evidence" value="ECO:0007669"/>
    <property type="project" value="UniProtKB-ARBA"/>
</dbReference>
<dbReference type="PANTHER" id="PTHR43607:SF1">
    <property type="entry name" value="H(+)-TRANSPORTING TWO-SECTOR ATPASE"/>
    <property type="match status" value="1"/>
</dbReference>
<keyword evidence="5" id="KW-0547">Nucleotide-binding</keyword>
<dbReference type="InterPro" id="IPR031686">
    <property type="entry name" value="ATP-synth_a_Xtn"/>
</dbReference>
<keyword evidence="7" id="KW-0067">ATP-binding</keyword>
<dbReference type="AlphaFoldDB" id="A0A6V8NIZ5"/>
<dbReference type="InterPro" id="IPR036121">
    <property type="entry name" value="ATPase_F1/V1/A1_a/bsu_N_sf"/>
</dbReference>
<dbReference type="Proteomes" id="UP000574717">
    <property type="component" value="Unassembled WGS sequence"/>
</dbReference>
<evidence type="ECO:0000313" key="16">
    <source>
        <dbReference type="Proteomes" id="UP000574717"/>
    </source>
</evidence>
<dbReference type="Gene3D" id="2.40.50.100">
    <property type="match status" value="1"/>
</dbReference>
<evidence type="ECO:0000256" key="10">
    <source>
        <dbReference type="ARBA" id="ARBA00031719"/>
    </source>
</evidence>